<proteinExistence type="predicted"/>
<accession>A0A0A1X9E1</accession>
<protein>
    <submittedName>
        <fullName evidence="2">Peptidyl-prolyl cis-trans isomerase A</fullName>
    </submittedName>
</protein>
<gene>
    <name evidence="2" type="primary">PPIA_1</name>
    <name evidence="2" type="ORF">g.58309</name>
</gene>
<dbReference type="SUPFAM" id="SSF50891">
    <property type="entry name" value="Cyclophilin-like"/>
    <property type="match status" value="1"/>
</dbReference>
<dbReference type="Pfam" id="PF00160">
    <property type="entry name" value="Pro_isomerase"/>
    <property type="match status" value="1"/>
</dbReference>
<dbReference type="OrthoDB" id="193499at2759"/>
<dbReference type="Gene3D" id="2.40.100.10">
    <property type="entry name" value="Cyclophilin-like"/>
    <property type="match status" value="1"/>
</dbReference>
<feature type="domain" description="PPIase cyclophilin-type" evidence="1">
    <location>
        <begin position="181"/>
        <end position="326"/>
    </location>
</feature>
<dbReference type="GO" id="GO:0003755">
    <property type="term" value="F:peptidyl-prolyl cis-trans isomerase activity"/>
    <property type="evidence" value="ECO:0007669"/>
    <property type="project" value="InterPro"/>
</dbReference>
<dbReference type="AlphaFoldDB" id="A0A0A1X9E1"/>
<dbReference type="InterPro" id="IPR029000">
    <property type="entry name" value="Cyclophilin-like_dom_sf"/>
</dbReference>
<sequence>MQRQMRFSERKRKIQLESYRNMILTVKPRVDDISPKLNIRDVLRASKLRDDCNAFDRIRRMNNELLRSVNMISRIGGQLDTFRETRMGHTPKSRIPLLLLRNRYIEKDNAKFGQMLKTVGTTLDTHVAPHLLRQERKNSIEFVVPAQILAKYSQLQMPPYSQLRRLLRPVIYFDFYVKGLRPAGRITIQLYTEACPQVVLAFVRACRNKEKNRILVNRLFPGLWLDCCLLIPQEQKIKPKRIEYDMRALDHNLPGTLAFSLENQDALHKDALKFTISLKPLQVLNGKRVAFGVASSGTKVLDSMQVFGMKKSGKLTKSIIISDMGLLV</sequence>
<name>A0A0A1X9E1_ZEUCU</name>
<reference evidence="2" key="1">
    <citation type="submission" date="2014-11" db="EMBL/GenBank/DDBJ databases">
        <authorList>
            <person name="Geib S."/>
        </authorList>
    </citation>
    <scope>NUCLEOTIDE SEQUENCE</scope>
</reference>
<keyword evidence="2" id="KW-0413">Isomerase</keyword>
<dbReference type="InterPro" id="IPR002130">
    <property type="entry name" value="Cyclophilin-type_PPIase_dom"/>
</dbReference>
<evidence type="ECO:0000313" key="2">
    <source>
        <dbReference type="EMBL" id="JAD07752.1"/>
    </source>
</evidence>
<dbReference type="EMBL" id="GBXI01006540">
    <property type="protein sequence ID" value="JAD07752.1"/>
    <property type="molecule type" value="Transcribed_RNA"/>
</dbReference>
<evidence type="ECO:0000259" key="1">
    <source>
        <dbReference type="PROSITE" id="PS50072"/>
    </source>
</evidence>
<organism evidence="2">
    <name type="scientific">Zeugodacus cucurbitae</name>
    <name type="common">Melon fruit fly</name>
    <name type="synonym">Bactrocera cucurbitae</name>
    <dbReference type="NCBI Taxonomy" id="28588"/>
    <lineage>
        <taxon>Eukaryota</taxon>
        <taxon>Metazoa</taxon>
        <taxon>Ecdysozoa</taxon>
        <taxon>Arthropoda</taxon>
        <taxon>Hexapoda</taxon>
        <taxon>Insecta</taxon>
        <taxon>Pterygota</taxon>
        <taxon>Neoptera</taxon>
        <taxon>Endopterygota</taxon>
        <taxon>Diptera</taxon>
        <taxon>Brachycera</taxon>
        <taxon>Muscomorpha</taxon>
        <taxon>Tephritoidea</taxon>
        <taxon>Tephritidae</taxon>
        <taxon>Zeugodacus</taxon>
        <taxon>Zeugodacus</taxon>
    </lineage>
</organism>
<dbReference type="PROSITE" id="PS50072">
    <property type="entry name" value="CSA_PPIASE_2"/>
    <property type="match status" value="1"/>
</dbReference>
<reference evidence="2" key="2">
    <citation type="journal article" date="2015" name="Gigascience">
        <title>Reconstructing a comprehensive transcriptome assembly of a white-pupal translocated strain of the pest fruit fly Bactrocera cucurbitae.</title>
        <authorList>
            <person name="Sim S.B."/>
            <person name="Calla B."/>
            <person name="Hall B."/>
            <person name="DeRego T."/>
            <person name="Geib S.M."/>
        </authorList>
    </citation>
    <scope>NUCLEOTIDE SEQUENCE</scope>
</reference>
<dbReference type="GeneID" id="105208731"/>